<dbReference type="InterPro" id="IPR000055">
    <property type="entry name" value="Restrct_endonuc_typeI_TRD"/>
</dbReference>
<organism evidence="9 10">
    <name type="scientific">Ectothiorhodospira marina</name>
    <dbReference type="NCBI Taxonomy" id="1396821"/>
    <lineage>
        <taxon>Bacteria</taxon>
        <taxon>Pseudomonadati</taxon>
        <taxon>Pseudomonadota</taxon>
        <taxon>Gammaproteobacteria</taxon>
        <taxon>Chromatiales</taxon>
        <taxon>Ectothiorhodospiraceae</taxon>
        <taxon>Ectothiorhodospira</taxon>
    </lineage>
</organism>
<dbReference type="InterPro" id="IPR052916">
    <property type="entry name" value="Type-I_RE_MTase_Subunit"/>
</dbReference>
<name>A0A1H7N7A5_9GAMM</name>
<evidence type="ECO:0000256" key="4">
    <source>
        <dbReference type="ARBA" id="ARBA00022679"/>
    </source>
</evidence>
<dbReference type="InterPro" id="IPR002052">
    <property type="entry name" value="DNA_methylase_N6_adenine_CS"/>
</dbReference>
<keyword evidence="3" id="KW-0489">Methyltransferase</keyword>
<dbReference type="CDD" id="cd02440">
    <property type="entry name" value="AdoMet_MTases"/>
    <property type="match status" value="1"/>
</dbReference>
<keyword evidence="4" id="KW-0808">Transferase</keyword>
<evidence type="ECO:0000256" key="6">
    <source>
        <dbReference type="ARBA" id="ARBA00023125"/>
    </source>
</evidence>
<reference evidence="10" key="1">
    <citation type="submission" date="2016-10" db="EMBL/GenBank/DDBJ databases">
        <authorList>
            <person name="Varghese N."/>
            <person name="Submissions S."/>
        </authorList>
    </citation>
    <scope>NUCLEOTIDE SEQUENCE [LARGE SCALE GENOMIC DNA]</scope>
    <source>
        <strain evidence="10">DSM 241</strain>
    </source>
</reference>
<dbReference type="GO" id="GO:0003677">
    <property type="term" value="F:DNA binding"/>
    <property type="evidence" value="ECO:0007669"/>
    <property type="project" value="UniProtKB-KW"/>
</dbReference>
<evidence type="ECO:0000256" key="2">
    <source>
        <dbReference type="ARBA" id="ARBA00010923"/>
    </source>
</evidence>
<evidence type="ECO:0000313" key="9">
    <source>
        <dbReference type="EMBL" id="SEL19360.1"/>
    </source>
</evidence>
<dbReference type="AlphaFoldDB" id="A0A1H7N7A5"/>
<dbReference type="InterPro" id="IPR003356">
    <property type="entry name" value="DNA_methylase_A-5"/>
</dbReference>
<dbReference type="STRING" id="1396821.SAMN05444515_11134"/>
<dbReference type="PANTHER" id="PTHR42998:SF1">
    <property type="entry name" value="TYPE I RESTRICTION ENZYME HINDI METHYLASE SUBUNIT"/>
    <property type="match status" value="1"/>
</dbReference>
<dbReference type="Pfam" id="PF01420">
    <property type="entry name" value="Methylase_S"/>
    <property type="match status" value="1"/>
</dbReference>
<dbReference type="SUPFAM" id="SSF116734">
    <property type="entry name" value="DNA methylase specificity domain"/>
    <property type="match status" value="1"/>
</dbReference>
<dbReference type="PANTHER" id="PTHR42998">
    <property type="entry name" value="TYPE I RESTRICTION ENZYME HINDVIIP M PROTEIN-RELATED"/>
    <property type="match status" value="1"/>
</dbReference>
<dbReference type="InterPro" id="IPR029063">
    <property type="entry name" value="SAM-dependent_MTases_sf"/>
</dbReference>
<evidence type="ECO:0000256" key="3">
    <source>
        <dbReference type="ARBA" id="ARBA00022603"/>
    </source>
</evidence>
<dbReference type="RefSeq" id="WP_218140421.1">
    <property type="nucleotide sequence ID" value="NZ_FOAA01000011.1"/>
</dbReference>
<feature type="domain" description="DNA methylase adenine-specific" evidence="8">
    <location>
        <begin position="107"/>
        <end position="423"/>
    </location>
</feature>
<keyword evidence="5" id="KW-0680">Restriction system</keyword>
<keyword evidence="6" id="KW-0238">DNA-binding</keyword>
<protein>
    <submittedName>
        <fullName evidence="9">Type I restriction enzyme M protein</fullName>
    </submittedName>
</protein>
<dbReference type="PROSITE" id="PS00092">
    <property type="entry name" value="N6_MTASE"/>
    <property type="match status" value="1"/>
</dbReference>
<feature type="domain" description="Type I restriction modification DNA specificity" evidence="7">
    <location>
        <begin position="470"/>
        <end position="615"/>
    </location>
</feature>
<evidence type="ECO:0000256" key="1">
    <source>
        <dbReference type="ARBA" id="ARBA00006594"/>
    </source>
</evidence>
<evidence type="ECO:0000259" key="7">
    <source>
        <dbReference type="Pfam" id="PF01420"/>
    </source>
</evidence>
<dbReference type="Gene3D" id="3.90.220.20">
    <property type="entry name" value="DNA methylase specificity domains"/>
    <property type="match status" value="1"/>
</dbReference>
<comment type="similarity">
    <text evidence="1">Belongs to the N(4)/N(6)-methyltransferase family.</text>
</comment>
<comment type="similarity">
    <text evidence="2">Belongs to the type-I restriction system S methylase family.</text>
</comment>
<dbReference type="GO" id="GO:0009307">
    <property type="term" value="P:DNA restriction-modification system"/>
    <property type="evidence" value="ECO:0007669"/>
    <property type="project" value="UniProtKB-KW"/>
</dbReference>
<evidence type="ECO:0000256" key="5">
    <source>
        <dbReference type="ARBA" id="ARBA00022747"/>
    </source>
</evidence>
<dbReference type="Gene3D" id="3.40.50.150">
    <property type="entry name" value="Vaccinia Virus protein VP39"/>
    <property type="match status" value="1"/>
</dbReference>
<dbReference type="Proteomes" id="UP000199256">
    <property type="component" value="Unassembled WGS sequence"/>
</dbReference>
<dbReference type="GO" id="GO:0008170">
    <property type="term" value="F:N-methyltransferase activity"/>
    <property type="evidence" value="ECO:0007669"/>
    <property type="project" value="InterPro"/>
</dbReference>
<keyword evidence="10" id="KW-1185">Reference proteome</keyword>
<proteinExistence type="inferred from homology"/>
<dbReference type="InterPro" id="IPR044946">
    <property type="entry name" value="Restrct_endonuc_typeI_TRD_sf"/>
</dbReference>
<accession>A0A1H7N7A5</accession>
<dbReference type="GO" id="GO:0032259">
    <property type="term" value="P:methylation"/>
    <property type="evidence" value="ECO:0007669"/>
    <property type="project" value="UniProtKB-KW"/>
</dbReference>
<gene>
    <name evidence="9" type="ORF">SAMN05444515_11134</name>
</gene>
<evidence type="ECO:0000313" key="10">
    <source>
        <dbReference type="Proteomes" id="UP000199256"/>
    </source>
</evidence>
<dbReference type="Pfam" id="PF02384">
    <property type="entry name" value="N6_Mtase"/>
    <property type="match status" value="1"/>
</dbReference>
<dbReference type="PRINTS" id="PR00507">
    <property type="entry name" value="N12N6MTFRASE"/>
</dbReference>
<dbReference type="SUPFAM" id="SSF53335">
    <property type="entry name" value="S-adenosyl-L-methionine-dependent methyltransferases"/>
    <property type="match status" value="1"/>
</dbReference>
<dbReference type="EMBL" id="FOAA01000011">
    <property type="protein sequence ID" value="SEL19360.1"/>
    <property type="molecule type" value="Genomic_DNA"/>
</dbReference>
<sequence length="638" mass="70967">MTKKALNVAFREIRNYLAGKAIGITRDKSLMHEVVKCLFCKVNYPEIGINRSDNESLARLYHDAFTDIKSQVQSIFSDDEQFLLDPASIGFIHDTLSEVDLDDPRNDPLSELYQAFVSSDARGAEGQFFTPTGAVSWLVDAIAPQKGEKIIDPACGAGSFLSYSARHMRANGVSHSDINAALYGIEKDTYLSKLANTHIALSTFGESNVVCADSIERKDRNGDPIPFELDEHFDVVLANPPFGSKIKIGSDDAKRQFDLAHRWTLDKKTGRCVKSEKLATNPTPQILFIELCLKLLKPGGRMGVVVPESMLSSSTGSYVVQYLLEHARIDAVAGMPENLFKTSGKGGTHTKTCLMLATKKSEANDDHKIFMAEAKWCGHDSRGNNIPHDDLPIILDNFRTKKKPSNGESHLGYYLTTSDIRGNVLAPRYYNPEPVEALNLMKKTHDLICLGDLVEQGVVEIKVGDEVGKLAYGTGTIPFVRTSDISNWELKTDPKHGLSEAIYQKLSKKQDVRAGDILMVKDGTYLIGTCAYVTKYDEKIVYQSHLYKIRVKDETVISPYLLLAALSSKPVIDQIQSKRFTQDIIDSIGKRVLELVLPIPKDKSKKKKVESIVKTSIDDRVESRELTRKAKIYIADID</sequence>
<evidence type="ECO:0000259" key="8">
    <source>
        <dbReference type="Pfam" id="PF02384"/>
    </source>
</evidence>